<feature type="compositionally biased region" description="Polar residues" evidence="1">
    <location>
        <begin position="18"/>
        <end position="30"/>
    </location>
</feature>
<reference evidence="2 3" key="1">
    <citation type="journal article" date="2024" name="G3 (Bethesda)">
        <title>Genome assembly of Hibiscus sabdariffa L. provides insights into metabolisms of medicinal natural products.</title>
        <authorList>
            <person name="Kim T."/>
        </authorList>
    </citation>
    <scope>NUCLEOTIDE SEQUENCE [LARGE SCALE GENOMIC DNA]</scope>
    <source>
        <strain evidence="2">TK-2024</strain>
        <tissue evidence="2">Old leaves</tissue>
    </source>
</reference>
<feature type="region of interest" description="Disordered" evidence="1">
    <location>
        <begin position="187"/>
        <end position="210"/>
    </location>
</feature>
<accession>A0ABR2QY20</accession>
<evidence type="ECO:0000256" key="1">
    <source>
        <dbReference type="SAM" id="MobiDB-lite"/>
    </source>
</evidence>
<sequence>MNPQNLECSLVKPRVSKNGVTPLTGVSNGRPSDEGVQIQGPSRLERVANPVSEEDQQVLKKSRGEDTEVMDIGMEAHDGSRNGIMTADGIDGMVCGDSVVASTGGGVQNRPSFRDMLTGHSVDASNVHAIPELDVDMHDDDVKISSVRKPSKGKANVAPSNTNREVTEVNGGKFGVLTSLDMELEAVEQQSKQQSEADPKLYNEEEIISS</sequence>
<dbReference type="EMBL" id="JBBPBN010000030">
    <property type="protein sequence ID" value="KAK9005576.1"/>
    <property type="molecule type" value="Genomic_DNA"/>
</dbReference>
<organism evidence="2 3">
    <name type="scientific">Hibiscus sabdariffa</name>
    <name type="common">roselle</name>
    <dbReference type="NCBI Taxonomy" id="183260"/>
    <lineage>
        <taxon>Eukaryota</taxon>
        <taxon>Viridiplantae</taxon>
        <taxon>Streptophyta</taxon>
        <taxon>Embryophyta</taxon>
        <taxon>Tracheophyta</taxon>
        <taxon>Spermatophyta</taxon>
        <taxon>Magnoliopsida</taxon>
        <taxon>eudicotyledons</taxon>
        <taxon>Gunneridae</taxon>
        <taxon>Pentapetalae</taxon>
        <taxon>rosids</taxon>
        <taxon>malvids</taxon>
        <taxon>Malvales</taxon>
        <taxon>Malvaceae</taxon>
        <taxon>Malvoideae</taxon>
        <taxon>Hibiscus</taxon>
    </lineage>
</organism>
<protein>
    <submittedName>
        <fullName evidence="2">Uncharacterized protein</fullName>
    </submittedName>
</protein>
<gene>
    <name evidence="2" type="ORF">V6N11_043004</name>
</gene>
<name>A0ABR2QY20_9ROSI</name>
<evidence type="ECO:0000313" key="3">
    <source>
        <dbReference type="Proteomes" id="UP001396334"/>
    </source>
</evidence>
<dbReference type="Proteomes" id="UP001396334">
    <property type="component" value="Unassembled WGS sequence"/>
</dbReference>
<comment type="caution">
    <text evidence="2">The sequence shown here is derived from an EMBL/GenBank/DDBJ whole genome shotgun (WGS) entry which is preliminary data.</text>
</comment>
<feature type="region of interest" description="Disordered" evidence="1">
    <location>
        <begin position="148"/>
        <end position="167"/>
    </location>
</feature>
<feature type="region of interest" description="Disordered" evidence="1">
    <location>
        <begin position="16"/>
        <end position="67"/>
    </location>
</feature>
<keyword evidence="3" id="KW-1185">Reference proteome</keyword>
<evidence type="ECO:0000313" key="2">
    <source>
        <dbReference type="EMBL" id="KAK9005576.1"/>
    </source>
</evidence>
<proteinExistence type="predicted"/>